<dbReference type="AlphaFoldDB" id="A0AAD9N2T0"/>
<dbReference type="CDD" id="cd19941">
    <property type="entry name" value="TIL"/>
    <property type="match status" value="1"/>
</dbReference>
<gene>
    <name evidence="3" type="ORF">NP493_2522g00000</name>
</gene>
<evidence type="ECO:0000256" key="1">
    <source>
        <dbReference type="ARBA" id="ARBA00023157"/>
    </source>
</evidence>
<feature type="domain" description="VWF/SSPO/Zonadhesin-like cysteine-rich" evidence="2">
    <location>
        <begin position="45"/>
        <end position="125"/>
    </location>
</feature>
<name>A0AAD9N2T0_RIDPI</name>
<proteinExistence type="predicted"/>
<evidence type="ECO:0000313" key="3">
    <source>
        <dbReference type="EMBL" id="KAK2152139.1"/>
    </source>
</evidence>
<keyword evidence="1" id="KW-1015">Disulfide bond</keyword>
<protein>
    <recommendedName>
        <fullName evidence="2">VWF/SSPO/Zonadhesin-like cysteine-rich domain-containing protein</fullName>
    </recommendedName>
</protein>
<dbReference type="SMART" id="SM00832">
    <property type="entry name" value="C8"/>
    <property type="match status" value="1"/>
</dbReference>
<keyword evidence="4" id="KW-1185">Reference proteome</keyword>
<evidence type="ECO:0000313" key="4">
    <source>
        <dbReference type="Proteomes" id="UP001209878"/>
    </source>
</evidence>
<dbReference type="PANTHER" id="PTHR11339">
    <property type="entry name" value="EXTRACELLULAR MATRIX GLYCOPROTEIN RELATED"/>
    <property type="match status" value="1"/>
</dbReference>
<evidence type="ECO:0000259" key="2">
    <source>
        <dbReference type="SMART" id="SM00832"/>
    </source>
</evidence>
<dbReference type="InterPro" id="IPR014853">
    <property type="entry name" value="VWF/SSPO/ZAN-like_Cys-rich_dom"/>
</dbReference>
<dbReference type="EMBL" id="JAODUO010002506">
    <property type="protein sequence ID" value="KAK2152139.1"/>
    <property type="molecule type" value="Genomic_DNA"/>
</dbReference>
<dbReference type="Proteomes" id="UP001209878">
    <property type="component" value="Unassembled WGS sequence"/>
</dbReference>
<dbReference type="InterPro" id="IPR050780">
    <property type="entry name" value="Mucin_vWF_Thrombospondin_sf"/>
</dbReference>
<sequence length="187" mass="21849">MCCVGDTRKHCEHRIIVWSWNKIVISFFRTEDRVKLACITRNTRKFNGLKYCGALNNKRGPFRKCLRNKREAGQNFYRSCMYDACANQRNTRLVKKLACESVDAFAGVCGEKLLQRNWRNRTGCRCPGELVWTKCGRECTRTCRKPNIKCSFKCVAKCQCPRSRPYQQGISCLDARMCRKLKLWQPV</sequence>
<organism evidence="3 4">
    <name type="scientific">Ridgeia piscesae</name>
    <name type="common">Tubeworm</name>
    <dbReference type="NCBI Taxonomy" id="27915"/>
    <lineage>
        <taxon>Eukaryota</taxon>
        <taxon>Metazoa</taxon>
        <taxon>Spiralia</taxon>
        <taxon>Lophotrochozoa</taxon>
        <taxon>Annelida</taxon>
        <taxon>Polychaeta</taxon>
        <taxon>Sedentaria</taxon>
        <taxon>Canalipalpata</taxon>
        <taxon>Sabellida</taxon>
        <taxon>Siboglinidae</taxon>
        <taxon>Ridgeia</taxon>
    </lineage>
</organism>
<dbReference type="Pfam" id="PF01826">
    <property type="entry name" value="TIL"/>
    <property type="match status" value="1"/>
</dbReference>
<comment type="caution">
    <text evidence="3">The sequence shown here is derived from an EMBL/GenBank/DDBJ whole genome shotgun (WGS) entry which is preliminary data.</text>
</comment>
<reference evidence="3" key="1">
    <citation type="journal article" date="2023" name="Mol. Biol. Evol.">
        <title>Third-Generation Sequencing Reveals the Adaptive Role of the Epigenome in Three Deep-Sea Polychaetes.</title>
        <authorList>
            <person name="Perez M."/>
            <person name="Aroh O."/>
            <person name="Sun Y."/>
            <person name="Lan Y."/>
            <person name="Juniper S.K."/>
            <person name="Young C.R."/>
            <person name="Angers B."/>
            <person name="Qian P.Y."/>
        </authorList>
    </citation>
    <scope>NUCLEOTIDE SEQUENCE</scope>
    <source>
        <strain evidence="3">R07B-5</strain>
    </source>
</reference>
<accession>A0AAD9N2T0</accession>
<dbReference type="InterPro" id="IPR002919">
    <property type="entry name" value="TIL_dom"/>
</dbReference>